<comment type="caution">
    <text evidence="4">The sequence shown here is derived from an EMBL/GenBank/DDBJ whole genome shotgun (WGS) entry which is preliminary data.</text>
</comment>
<dbReference type="EMBL" id="JAUUCC010000037">
    <property type="protein sequence ID" value="MEE2051964.1"/>
    <property type="molecule type" value="Genomic_DNA"/>
</dbReference>
<dbReference type="SUPFAM" id="SSF51395">
    <property type="entry name" value="FMN-linked oxidoreductases"/>
    <property type="match status" value="1"/>
</dbReference>
<dbReference type="Pfam" id="PF00724">
    <property type="entry name" value="Oxidored_FMN"/>
    <property type="match status" value="1"/>
</dbReference>
<sequence>MNRPRDGKPQTPRLLDTPLRLRSGLVLRNRVVKAAMEEQLAGPRRQPDHRLVTLYRQLADGGAGLLVTGHVMIERRAVAQPGDVVLDEASDLDAFRRWSAAAGTLPVFMQLNHPGRVVRRDTGSIAYAPSPVPVRAGGLSGLFAPPVEMTASDITRTIGQFAASARLARESGFAGVEIHAAHGYLLSQFLSPLVNHRADEWGGALRQRARLLLRVVDAVRDSVPDSFPVAVKLNSADFQRGGFDIDDAAEVIDWLSPAVDFVELSGGSIESLATAGHPADNRTLARESYFLDLATRLVGRTATPLMLTGGIRRGHAAENVLRQGFALAGVGTAYAQNPRAVRQWLDGHDAPVAPPTTWIRAKALRAAAVQAAVTDRLHIGACDRRRPRMPTGAALLADQIRRARQLRHYRKEQNEAV</sequence>
<keyword evidence="1" id="KW-0285">Flavoprotein</keyword>
<dbReference type="Gene3D" id="3.20.20.70">
    <property type="entry name" value="Aldolase class I"/>
    <property type="match status" value="1"/>
</dbReference>
<dbReference type="InterPro" id="IPR001155">
    <property type="entry name" value="OxRdtase_FMN_N"/>
</dbReference>
<proteinExistence type="predicted"/>
<evidence type="ECO:0000256" key="1">
    <source>
        <dbReference type="ARBA" id="ARBA00022630"/>
    </source>
</evidence>
<evidence type="ECO:0000313" key="5">
    <source>
        <dbReference type="Proteomes" id="UP001348641"/>
    </source>
</evidence>
<gene>
    <name evidence="4" type="ORF">Q8A49_15790</name>
</gene>
<reference evidence="4 5" key="1">
    <citation type="submission" date="2023-07" db="EMBL/GenBank/DDBJ databases">
        <authorList>
            <person name="Girao M."/>
            <person name="Carvalho M.F."/>
        </authorList>
    </citation>
    <scope>NUCLEOTIDE SEQUENCE [LARGE SCALE GENOMIC DNA]</scope>
    <source>
        <strain evidence="4 5">66/93</strain>
    </source>
</reference>
<dbReference type="InterPro" id="IPR051799">
    <property type="entry name" value="NADH_flavin_oxidoreductase"/>
</dbReference>
<evidence type="ECO:0000313" key="4">
    <source>
        <dbReference type="EMBL" id="MEE2051964.1"/>
    </source>
</evidence>
<evidence type="ECO:0000259" key="3">
    <source>
        <dbReference type="Pfam" id="PF00724"/>
    </source>
</evidence>
<accession>A0ABU7KRQ4</accession>
<name>A0ABU7KRQ4_9ACTN</name>
<dbReference type="InterPro" id="IPR013785">
    <property type="entry name" value="Aldolase_TIM"/>
</dbReference>
<dbReference type="RefSeq" id="WP_330159015.1">
    <property type="nucleotide sequence ID" value="NZ_BAAAJA010000041.1"/>
</dbReference>
<dbReference type="PANTHER" id="PTHR43656">
    <property type="entry name" value="BINDING OXIDOREDUCTASE, PUTATIVE (AFU_ORTHOLOGUE AFUA_2G08260)-RELATED"/>
    <property type="match status" value="1"/>
</dbReference>
<evidence type="ECO:0000256" key="2">
    <source>
        <dbReference type="ARBA" id="ARBA00023002"/>
    </source>
</evidence>
<keyword evidence="2" id="KW-0560">Oxidoreductase</keyword>
<protein>
    <submittedName>
        <fullName evidence="4">2,4-dienoyl-CoA reductase</fullName>
    </submittedName>
</protein>
<organism evidence="4 5">
    <name type="scientific">Nocardiopsis tropica</name>
    <dbReference type="NCBI Taxonomy" id="109330"/>
    <lineage>
        <taxon>Bacteria</taxon>
        <taxon>Bacillati</taxon>
        <taxon>Actinomycetota</taxon>
        <taxon>Actinomycetes</taxon>
        <taxon>Streptosporangiales</taxon>
        <taxon>Nocardiopsidaceae</taxon>
        <taxon>Nocardiopsis</taxon>
    </lineage>
</organism>
<feature type="domain" description="NADH:flavin oxidoreductase/NADH oxidase N-terminal" evidence="3">
    <location>
        <begin position="17"/>
        <end position="341"/>
    </location>
</feature>
<dbReference type="PANTHER" id="PTHR43656:SF2">
    <property type="entry name" value="BINDING OXIDOREDUCTASE, PUTATIVE (AFU_ORTHOLOGUE AFUA_2G08260)-RELATED"/>
    <property type="match status" value="1"/>
</dbReference>
<dbReference type="Proteomes" id="UP001348641">
    <property type="component" value="Unassembled WGS sequence"/>
</dbReference>